<dbReference type="AlphaFoldDB" id="A0A8S1GQS4"/>
<evidence type="ECO:0000313" key="3">
    <source>
        <dbReference type="Proteomes" id="UP000835052"/>
    </source>
</evidence>
<dbReference type="Proteomes" id="UP000835052">
    <property type="component" value="Unassembled WGS sequence"/>
</dbReference>
<evidence type="ECO:0000256" key="1">
    <source>
        <dbReference type="SAM" id="MobiDB-lite"/>
    </source>
</evidence>
<feature type="compositionally biased region" description="Low complexity" evidence="1">
    <location>
        <begin position="44"/>
        <end position="58"/>
    </location>
</feature>
<organism evidence="2 3">
    <name type="scientific">Caenorhabditis auriculariae</name>
    <dbReference type="NCBI Taxonomy" id="2777116"/>
    <lineage>
        <taxon>Eukaryota</taxon>
        <taxon>Metazoa</taxon>
        <taxon>Ecdysozoa</taxon>
        <taxon>Nematoda</taxon>
        <taxon>Chromadorea</taxon>
        <taxon>Rhabditida</taxon>
        <taxon>Rhabditina</taxon>
        <taxon>Rhabditomorpha</taxon>
        <taxon>Rhabditoidea</taxon>
        <taxon>Rhabditidae</taxon>
        <taxon>Peloderinae</taxon>
        <taxon>Caenorhabditis</taxon>
    </lineage>
</organism>
<comment type="caution">
    <text evidence="2">The sequence shown here is derived from an EMBL/GenBank/DDBJ whole genome shotgun (WGS) entry which is preliminary data.</text>
</comment>
<feature type="region of interest" description="Disordered" evidence="1">
    <location>
        <begin position="44"/>
        <end position="63"/>
    </location>
</feature>
<gene>
    <name evidence="2" type="ORF">CAUJ_LOCUS1956</name>
</gene>
<keyword evidence="3" id="KW-1185">Reference proteome</keyword>
<reference evidence="2" key="1">
    <citation type="submission" date="2020-10" db="EMBL/GenBank/DDBJ databases">
        <authorList>
            <person name="Kikuchi T."/>
        </authorList>
    </citation>
    <scope>NUCLEOTIDE SEQUENCE</scope>
    <source>
        <strain evidence="2">NKZ352</strain>
    </source>
</reference>
<protein>
    <submittedName>
        <fullName evidence="2">Uncharacterized protein</fullName>
    </submittedName>
</protein>
<feature type="region of interest" description="Disordered" evidence="1">
    <location>
        <begin position="1"/>
        <end position="25"/>
    </location>
</feature>
<dbReference type="EMBL" id="CAJGYM010000003">
    <property type="protein sequence ID" value="CAD6186037.1"/>
    <property type="molecule type" value="Genomic_DNA"/>
</dbReference>
<accession>A0A8S1GQS4</accession>
<name>A0A8S1GQS4_9PELO</name>
<sequence>MDGPRDPTTSAEDEETQRPFRHTTAKPTYLYSGLSSLSLRVFDSSSASPRLSAPPSRLTGPRREELNFAPSLLSRIY</sequence>
<proteinExistence type="predicted"/>
<evidence type="ECO:0000313" key="2">
    <source>
        <dbReference type="EMBL" id="CAD6186037.1"/>
    </source>
</evidence>